<dbReference type="OrthoDB" id="9788219at2"/>
<protein>
    <recommendedName>
        <fullName evidence="5">Inner membrane-spanning protein YciB</fullName>
    </recommendedName>
</protein>
<keyword evidence="2 5" id="KW-0812">Transmembrane</keyword>
<evidence type="ECO:0000256" key="5">
    <source>
        <dbReference type="HAMAP-Rule" id="MF_00189"/>
    </source>
</evidence>
<reference evidence="6 7" key="2">
    <citation type="journal article" date="2014" name="Curr. Biol.">
        <title>Symbiont-Supplemented Maternal Investment Underpinning Host's Ecological Adaptation.</title>
        <authorList>
            <person name="Kaiwa N."/>
            <person name="Hosokawa T."/>
            <person name="Nikoh N."/>
            <person name="Tanahashi M."/>
            <person name="Moriyama M."/>
            <person name="Meng X.Y."/>
            <person name="Maeda T."/>
            <person name="Yamaguchi K."/>
            <person name="Shigenobu S."/>
            <person name="Ito M."/>
            <person name="Fukatsu T."/>
        </authorList>
    </citation>
    <scope>NUCLEOTIDE SEQUENCE [LARGE SCALE GENOMIC DNA]</scope>
    <source>
        <strain evidence="6 7">UwTKB</strain>
    </source>
</reference>
<dbReference type="PANTHER" id="PTHR36917">
    <property type="entry name" value="INTRACELLULAR SEPTATION PROTEIN A-RELATED"/>
    <property type="match status" value="1"/>
</dbReference>
<keyword evidence="5" id="KW-0997">Cell inner membrane</keyword>
<evidence type="ECO:0000313" key="6">
    <source>
        <dbReference type="EMBL" id="BAP58773.1"/>
    </source>
</evidence>
<keyword evidence="4 5" id="KW-0472">Membrane</keyword>
<gene>
    <name evidence="5 6" type="primary">yciB</name>
    <name evidence="6" type="ORF">TGUWTKB_5470</name>
</gene>
<evidence type="ECO:0000313" key="7">
    <source>
        <dbReference type="Proteomes" id="UP000031627"/>
    </source>
</evidence>
<proteinExistence type="inferred from homology"/>
<dbReference type="HAMAP" id="MF_00189">
    <property type="entry name" value="YciB"/>
    <property type="match status" value="1"/>
</dbReference>
<evidence type="ECO:0000256" key="2">
    <source>
        <dbReference type="ARBA" id="ARBA00022692"/>
    </source>
</evidence>
<dbReference type="HOGENOM" id="CLU_089554_2_0_6"/>
<dbReference type="InterPro" id="IPR006008">
    <property type="entry name" value="YciB"/>
</dbReference>
<dbReference type="AlphaFoldDB" id="A0A090AJY6"/>
<dbReference type="Proteomes" id="UP000031627">
    <property type="component" value="Chromosome"/>
</dbReference>
<feature type="transmembrane region" description="Helical" evidence="5">
    <location>
        <begin position="75"/>
        <end position="96"/>
    </location>
</feature>
<comment type="similarity">
    <text evidence="5">Belongs to the YciB family.</text>
</comment>
<comment type="subcellular location">
    <subcellularLocation>
        <location evidence="5">Cell inner membrane</location>
        <topology evidence="5">Multi-pass membrane protein</topology>
    </subcellularLocation>
</comment>
<dbReference type="Pfam" id="PF04279">
    <property type="entry name" value="IspA"/>
    <property type="match status" value="1"/>
</dbReference>
<comment type="function">
    <text evidence="5">Plays a role in cell envelope biogenesis, maintenance of cell envelope integrity and membrane homeostasis.</text>
</comment>
<dbReference type="PANTHER" id="PTHR36917:SF1">
    <property type="entry name" value="INNER MEMBRANE-SPANNING PROTEIN YCIB"/>
    <property type="match status" value="1"/>
</dbReference>
<feature type="transmembrane region" description="Helical" evidence="5">
    <location>
        <begin position="20"/>
        <end position="39"/>
    </location>
</feature>
<evidence type="ECO:0000256" key="3">
    <source>
        <dbReference type="ARBA" id="ARBA00022989"/>
    </source>
</evidence>
<evidence type="ECO:0000256" key="4">
    <source>
        <dbReference type="ARBA" id="ARBA00023136"/>
    </source>
</evidence>
<reference evidence="7" key="1">
    <citation type="submission" date="2013-11" db="EMBL/GenBank/DDBJ databases">
        <title>Symbiont-containing voluminous jelly as an extraordinary maternal gift for overwintering insect nymphs.</title>
        <authorList>
            <person name="Kaiwa N."/>
            <person name="Hosokawa T."/>
            <person name="Nikoh N."/>
            <person name="Meng X.Y."/>
            <person name="Tanahashi M."/>
            <person name="Moriyama M."/>
            <person name="Maeda T."/>
            <person name="Yamaguchi K."/>
            <person name="Shigenobu S."/>
            <person name="Ito M."/>
            <person name="Fukatsu T."/>
        </authorList>
    </citation>
    <scope>NUCLEOTIDE SEQUENCE [LARGE SCALE GENOMIC DNA]</scope>
    <source>
        <strain evidence="7">UwTKB</strain>
    </source>
</reference>
<feature type="transmembrane region" description="Helical" evidence="5">
    <location>
        <begin position="152"/>
        <end position="171"/>
    </location>
</feature>
<evidence type="ECO:0000256" key="1">
    <source>
        <dbReference type="ARBA" id="ARBA00022475"/>
    </source>
</evidence>
<dbReference type="GO" id="GO:0005886">
    <property type="term" value="C:plasma membrane"/>
    <property type="evidence" value="ECO:0007669"/>
    <property type="project" value="UniProtKB-SubCell"/>
</dbReference>
<dbReference type="EMBL" id="AP014521">
    <property type="protein sequence ID" value="BAP58773.1"/>
    <property type="molecule type" value="Genomic_DNA"/>
</dbReference>
<keyword evidence="7" id="KW-1185">Reference proteome</keyword>
<organism evidence="6 7">
    <name type="scientific">Candidatus Tachikawaea gelatinosa</name>
    <dbReference type="NCBI Taxonomy" id="1410383"/>
    <lineage>
        <taxon>Bacteria</taxon>
        <taxon>Pseudomonadati</taxon>
        <taxon>Pseudomonadota</taxon>
        <taxon>Gammaproteobacteria</taxon>
        <taxon>Enterobacterales</taxon>
        <taxon>Enterobacteriaceae</taxon>
        <taxon>Candidatus Tachikawaea</taxon>
    </lineage>
</organism>
<feature type="transmembrane region" description="Helical" evidence="5">
    <location>
        <begin position="51"/>
        <end position="69"/>
    </location>
</feature>
<dbReference type="RefSeq" id="WP_041063339.1">
    <property type="nucleotide sequence ID" value="NZ_AP014521.1"/>
</dbReference>
<dbReference type="KEGG" id="sbw:TGUWTKB_5470"/>
<keyword evidence="1 5" id="KW-1003">Cell membrane</keyword>
<dbReference type="STRING" id="1410383.TGUWTKB_5470"/>
<feature type="transmembrane region" description="Helical" evidence="5">
    <location>
        <begin position="116"/>
        <end position="140"/>
    </location>
</feature>
<keyword evidence="3 5" id="KW-1133">Transmembrane helix</keyword>
<sequence length="178" mass="21619">MKYIINIIPLFFFFIFYKLYDIFIASISMVITSGFLLLFNRFVLKKKLTKIEIINFFCLTSLCIISLLFHNAIFIKWKVTVIYFILSFVFVINHWWKKKFLIKKFFEKDFKLSENIWSKLNIAWSIFFFICGLINIYVTFFCSEVFWINFKIFGFTSITFIFLLLNGIYIFKKNNLEK</sequence>
<accession>A0A090AJY6</accession>
<name>A0A090AJY6_9ENTR</name>